<sequence>MEIMLGTMAFHLHTLWMFTSDSLLDTVIPCTVFAICCTLSNDLLHLPVLTESSVLLRLPHVVVWLWLLVLQFCIHNQSSRQSIKEDLYNKPWRPLPAGRITIQRSHQVLRGL</sequence>
<reference evidence="1 2" key="1">
    <citation type="journal article" date="2018" name="Sci. Rep.">
        <title>Comparative genomics provides insights into the lifestyle and reveals functional heterogeneity of dark septate endophytic fungi.</title>
        <authorList>
            <person name="Knapp D.G."/>
            <person name="Nemeth J.B."/>
            <person name="Barry K."/>
            <person name="Hainaut M."/>
            <person name="Henrissat B."/>
            <person name="Johnson J."/>
            <person name="Kuo A."/>
            <person name="Lim J.H.P."/>
            <person name="Lipzen A."/>
            <person name="Nolan M."/>
            <person name="Ohm R.A."/>
            <person name="Tamas L."/>
            <person name="Grigoriev I.V."/>
            <person name="Spatafora J.W."/>
            <person name="Nagy L.G."/>
            <person name="Kovacs G.M."/>
        </authorList>
    </citation>
    <scope>NUCLEOTIDE SEQUENCE [LARGE SCALE GENOMIC DNA]</scope>
    <source>
        <strain evidence="1 2">DSE2036</strain>
    </source>
</reference>
<protein>
    <submittedName>
        <fullName evidence="1">Uncharacterized protein</fullName>
    </submittedName>
</protein>
<evidence type="ECO:0000313" key="1">
    <source>
        <dbReference type="EMBL" id="PVH93922.1"/>
    </source>
</evidence>
<dbReference type="EMBL" id="KZ805560">
    <property type="protein sequence ID" value="PVH93922.1"/>
    <property type="molecule type" value="Genomic_DNA"/>
</dbReference>
<dbReference type="AlphaFoldDB" id="A0A2V1D7A0"/>
<proteinExistence type="predicted"/>
<name>A0A2V1D7A0_9PLEO</name>
<gene>
    <name evidence="1" type="ORF">DM02DRAFT_603295</name>
</gene>
<accession>A0A2V1D7A0</accession>
<keyword evidence="2" id="KW-1185">Reference proteome</keyword>
<organism evidence="1 2">
    <name type="scientific">Periconia macrospinosa</name>
    <dbReference type="NCBI Taxonomy" id="97972"/>
    <lineage>
        <taxon>Eukaryota</taxon>
        <taxon>Fungi</taxon>
        <taxon>Dikarya</taxon>
        <taxon>Ascomycota</taxon>
        <taxon>Pezizomycotina</taxon>
        <taxon>Dothideomycetes</taxon>
        <taxon>Pleosporomycetidae</taxon>
        <taxon>Pleosporales</taxon>
        <taxon>Massarineae</taxon>
        <taxon>Periconiaceae</taxon>
        <taxon>Periconia</taxon>
    </lineage>
</organism>
<dbReference type="Proteomes" id="UP000244855">
    <property type="component" value="Unassembled WGS sequence"/>
</dbReference>
<evidence type="ECO:0000313" key="2">
    <source>
        <dbReference type="Proteomes" id="UP000244855"/>
    </source>
</evidence>
<dbReference type="OrthoDB" id="434972at2759"/>